<dbReference type="PANTHER" id="PTHR10841">
    <property type="entry name" value="SYNAPSIN"/>
    <property type="match status" value="1"/>
</dbReference>
<feature type="domain" description="Synapsin pre-ATP-grasp" evidence="1">
    <location>
        <begin position="1"/>
        <end position="46"/>
    </location>
</feature>
<dbReference type="Gene3D" id="3.40.50.20">
    <property type="match status" value="1"/>
</dbReference>
<evidence type="ECO:0000259" key="2">
    <source>
        <dbReference type="Pfam" id="PF02750"/>
    </source>
</evidence>
<dbReference type="EMBL" id="CAACVG010007264">
    <property type="protein sequence ID" value="VEN44544.1"/>
    <property type="molecule type" value="Genomic_DNA"/>
</dbReference>
<dbReference type="GO" id="GO:0007269">
    <property type="term" value="P:neurotransmitter secretion"/>
    <property type="evidence" value="ECO:0007669"/>
    <property type="project" value="TreeGrafter"/>
</dbReference>
<organism evidence="3 4">
    <name type="scientific">Callosobruchus maculatus</name>
    <name type="common">Southern cowpea weevil</name>
    <name type="synonym">Pulse bruchid</name>
    <dbReference type="NCBI Taxonomy" id="64391"/>
    <lineage>
        <taxon>Eukaryota</taxon>
        <taxon>Metazoa</taxon>
        <taxon>Ecdysozoa</taxon>
        <taxon>Arthropoda</taxon>
        <taxon>Hexapoda</taxon>
        <taxon>Insecta</taxon>
        <taxon>Pterygota</taxon>
        <taxon>Neoptera</taxon>
        <taxon>Endopterygota</taxon>
        <taxon>Coleoptera</taxon>
        <taxon>Polyphaga</taxon>
        <taxon>Cucujiformia</taxon>
        <taxon>Chrysomeloidea</taxon>
        <taxon>Chrysomelidae</taxon>
        <taxon>Bruchinae</taxon>
        <taxon>Bruchini</taxon>
        <taxon>Callosobruchus</taxon>
    </lineage>
</organism>
<gene>
    <name evidence="3" type="ORF">CALMAC_LOCUS7292</name>
</gene>
<dbReference type="InterPro" id="IPR016185">
    <property type="entry name" value="PreATP-grasp_dom_sf"/>
</dbReference>
<name>A0A653CAW6_CALMS</name>
<feature type="domain" description="Synapsin ATP-binding" evidence="2">
    <location>
        <begin position="48"/>
        <end position="95"/>
    </location>
</feature>
<accession>A0A653CAW6</accession>
<evidence type="ECO:0000259" key="1">
    <source>
        <dbReference type="Pfam" id="PF02078"/>
    </source>
</evidence>
<protein>
    <recommendedName>
        <fullName evidence="5">Synapsin pre-ATP-grasp domain-containing protein</fullName>
    </recommendedName>
</protein>
<proteinExistence type="predicted"/>
<dbReference type="Proteomes" id="UP000410492">
    <property type="component" value="Unassembled WGS sequence"/>
</dbReference>
<dbReference type="SUPFAM" id="SSF52440">
    <property type="entry name" value="PreATP-grasp domain"/>
    <property type="match status" value="1"/>
</dbReference>
<evidence type="ECO:0000313" key="4">
    <source>
        <dbReference type="Proteomes" id="UP000410492"/>
    </source>
</evidence>
<dbReference type="OrthoDB" id="10249572at2759"/>
<sequence>MAVLRGGTRVGRTFRPDFLMVRQNLRDAGEDHKKVLLALKYGGVPSINNLDSIYNFQDKPWVFGHLLQLQRRLGKDNFPLIEQTFYPDHHEMVSKFKQILLKLYALQACLICHIITLKCNILDFQVYIRCTICIKWI</sequence>
<dbReference type="AlphaFoldDB" id="A0A653CAW6"/>
<dbReference type="Pfam" id="PF02078">
    <property type="entry name" value="Synapsin"/>
    <property type="match status" value="1"/>
</dbReference>
<dbReference type="Pfam" id="PF02750">
    <property type="entry name" value="Synapsin_C"/>
    <property type="match status" value="1"/>
</dbReference>
<dbReference type="PANTHER" id="PTHR10841:SF17">
    <property type="entry name" value="SYNAPSIN"/>
    <property type="match status" value="1"/>
</dbReference>
<dbReference type="SUPFAM" id="SSF56059">
    <property type="entry name" value="Glutathione synthetase ATP-binding domain-like"/>
    <property type="match status" value="1"/>
</dbReference>
<dbReference type="GO" id="GO:0030672">
    <property type="term" value="C:synaptic vesicle membrane"/>
    <property type="evidence" value="ECO:0007669"/>
    <property type="project" value="TreeGrafter"/>
</dbReference>
<evidence type="ECO:0008006" key="5">
    <source>
        <dbReference type="Google" id="ProtNLM"/>
    </source>
</evidence>
<evidence type="ECO:0000313" key="3">
    <source>
        <dbReference type="EMBL" id="VEN44544.1"/>
    </source>
</evidence>
<keyword evidence="4" id="KW-1185">Reference proteome</keyword>
<reference evidence="3 4" key="1">
    <citation type="submission" date="2019-01" db="EMBL/GenBank/DDBJ databases">
        <authorList>
            <person name="Sayadi A."/>
        </authorList>
    </citation>
    <scope>NUCLEOTIDE SEQUENCE [LARGE SCALE GENOMIC DNA]</scope>
</reference>
<dbReference type="InterPro" id="IPR020897">
    <property type="entry name" value="Synapsin_pre-ATP-grasp_dom"/>
</dbReference>
<dbReference type="InterPro" id="IPR020898">
    <property type="entry name" value="Synapsin_ATP-bd_dom"/>
</dbReference>